<dbReference type="PANTHER" id="PTHR11082">
    <property type="entry name" value="TRNA-DIHYDROURIDINE SYNTHASE"/>
    <property type="match status" value="1"/>
</dbReference>
<comment type="catalytic activity">
    <reaction evidence="16">
        <text>5,6-dihydrouridine(17) in tRNA + NADP(+) = uridine(17) in tRNA + NADPH + H(+)</text>
        <dbReference type="Rhea" id="RHEA:53368"/>
        <dbReference type="Rhea" id="RHEA-COMP:13541"/>
        <dbReference type="Rhea" id="RHEA-COMP:13542"/>
        <dbReference type="ChEBI" id="CHEBI:15378"/>
        <dbReference type="ChEBI" id="CHEBI:57783"/>
        <dbReference type="ChEBI" id="CHEBI:58349"/>
        <dbReference type="ChEBI" id="CHEBI:65315"/>
        <dbReference type="ChEBI" id="CHEBI:74443"/>
        <dbReference type="EC" id="1.3.1.88"/>
    </reaction>
    <physiologicalReaction direction="right-to-left" evidence="16">
        <dbReference type="Rhea" id="RHEA:53370"/>
    </physiologicalReaction>
</comment>
<dbReference type="OrthoDB" id="272303at2759"/>
<evidence type="ECO:0000256" key="14">
    <source>
        <dbReference type="ARBA" id="ARBA00048934"/>
    </source>
</evidence>
<evidence type="ECO:0000256" key="16">
    <source>
        <dbReference type="ARBA" id="ARBA00049467"/>
    </source>
</evidence>
<dbReference type="PROSITE" id="PS01136">
    <property type="entry name" value="UPF0034"/>
    <property type="match status" value="1"/>
</dbReference>
<comment type="catalytic activity">
    <reaction evidence="12">
        <text>5,6-dihydrouridine(16) in tRNA + NADP(+) = uridine(16) in tRNA + NADPH + H(+)</text>
        <dbReference type="Rhea" id="RHEA:53376"/>
        <dbReference type="Rhea" id="RHEA-COMP:13543"/>
        <dbReference type="Rhea" id="RHEA-COMP:13544"/>
        <dbReference type="ChEBI" id="CHEBI:15378"/>
        <dbReference type="ChEBI" id="CHEBI:57783"/>
        <dbReference type="ChEBI" id="CHEBI:58349"/>
        <dbReference type="ChEBI" id="CHEBI:65315"/>
        <dbReference type="ChEBI" id="CHEBI:74443"/>
        <dbReference type="EC" id="1.3.1.88"/>
    </reaction>
    <physiologicalReaction direction="right-to-left" evidence="12">
        <dbReference type="Rhea" id="RHEA:53378"/>
    </physiologicalReaction>
</comment>
<dbReference type="Gene3D" id="3.20.20.70">
    <property type="entry name" value="Aldolase class I"/>
    <property type="match status" value="1"/>
</dbReference>
<keyword evidence="19" id="KW-1185">Reference proteome</keyword>
<feature type="domain" description="DUS-like FMN-binding" evidence="17">
    <location>
        <begin position="9"/>
        <end position="50"/>
    </location>
</feature>
<evidence type="ECO:0000256" key="1">
    <source>
        <dbReference type="ARBA" id="ARBA00001917"/>
    </source>
</evidence>
<protein>
    <recommendedName>
        <fullName evidence="10">tRNA-dihydrouridine(16/17) synthase [NAD(P)(+)]</fullName>
        <ecNumber evidence="10">1.3.1.88</ecNumber>
    </recommendedName>
</protein>
<evidence type="ECO:0000256" key="2">
    <source>
        <dbReference type="ARBA" id="ARBA00022630"/>
    </source>
</evidence>
<keyword evidence="4" id="KW-0507">mRNA processing</keyword>
<evidence type="ECO:0000313" key="18">
    <source>
        <dbReference type="EMBL" id="EPR78054.1"/>
    </source>
</evidence>
<dbReference type="InParanoid" id="S7XG83"/>
<dbReference type="InterPro" id="IPR013785">
    <property type="entry name" value="Aldolase_TIM"/>
</dbReference>
<evidence type="ECO:0000259" key="17">
    <source>
        <dbReference type="Pfam" id="PF01207"/>
    </source>
</evidence>
<evidence type="ECO:0000256" key="3">
    <source>
        <dbReference type="ARBA" id="ARBA00022643"/>
    </source>
</evidence>
<comment type="catalytic activity">
    <reaction evidence="15">
        <text>a 5,6-dihydrouridine in mRNA + NADP(+) = a uridine in mRNA + NADPH + H(+)</text>
        <dbReference type="Rhea" id="RHEA:69855"/>
        <dbReference type="Rhea" id="RHEA-COMP:14658"/>
        <dbReference type="Rhea" id="RHEA-COMP:17789"/>
        <dbReference type="ChEBI" id="CHEBI:15378"/>
        <dbReference type="ChEBI" id="CHEBI:57783"/>
        <dbReference type="ChEBI" id="CHEBI:58349"/>
        <dbReference type="ChEBI" id="CHEBI:65315"/>
        <dbReference type="ChEBI" id="CHEBI:74443"/>
    </reaction>
    <physiologicalReaction direction="right-to-left" evidence="15">
        <dbReference type="Rhea" id="RHEA:69857"/>
    </physiologicalReaction>
</comment>
<dbReference type="FunCoup" id="S7XG83">
    <property type="interactions" value="129"/>
</dbReference>
<comment type="catalytic activity">
    <reaction evidence="11">
        <text>5,6-dihydrouridine(17) in tRNA + NAD(+) = uridine(17) in tRNA + NADH + H(+)</text>
        <dbReference type="Rhea" id="RHEA:53372"/>
        <dbReference type="Rhea" id="RHEA-COMP:13541"/>
        <dbReference type="Rhea" id="RHEA-COMP:13542"/>
        <dbReference type="ChEBI" id="CHEBI:15378"/>
        <dbReference type="ChEBI" id="CHEBI:57540"/>
        <dbReference type="ChEBI" id="CHEBI:57945"/>
        <dbReference type="ChEBI" id="CHEBI:65315"/>
        <dbReference type="ChEBI" id="CHEBI:74443"/>
        <dbReference type="EC" id="1.3.1.88"/>
    </reaction>
    <physiologicalReaction direction="right-to-left" evidence="11">
        <dbReference type="Rhea" id="RHEA:53374"/>
    </physiologicalReaction>
</comment>
<dbReference type="GO" id="GO:0006397">
    <property type="term" value="P:mRNA processing"/>
    <property type="evidence" value="ECO:0007669"/>
    <property type="project" value="UniProtKB-KW"/>
</dbReference>
<evidence type="ECO:0000256" key="15">
    <source>
        <dbReference type="ARBA" id="ARBA00049447"/>
    </source>
</evidence>
<evidence type="ECO:0000313" key="19">
    <source>
        <dbReference type="Proteomes" id="UP000014978"/>
    </source>
</evidence>
<comment type="similarity">
    <text evidence="9">Belongs to the Dus family. Dus1 subfamily.</text>
</comment>
<dbReference type="PANTHER" id="PTHR11082:SF5">
    <property type="entry name" value="TRNA-DIHYDROURIDINE(16_17) SYNTHASE [NAD(P)(+)]-LIKE"/>
    <property type="match status" value="1"/>
</dbReference>
<evidence type="ECO:0000256" key="11">
    <source>
        <dbReference type="ARBA" id="ARBA00047287"/>
    </source>
</evidence>
<dbReference type="EC" id="1.3.1.88" evidence="10"/>
<evidence type="ECO:0000256" key="8">
    <source>
        <dbReference type="ARBA" id="ARBA00023027"/>
    </source>
</evidence>
<comment type="catalytic activity">
    <reaction evidence="14">
        <text>5,6-dihydrouridine(16) in tRNA + NAD(+) = uridine(16) in tRNA + NADH + H(+)</text>
        <dbReference type="Rhea" id="RHEA:53380"/>
        <dbReference type="Rhea" id="RHEA-COMP:13543"/>
        <dbReference type="Rhea" id="RHEA-COMP:13544"/>
        <dbReference type="ChEBI" id="CHEBI:15378"/>
        <dbReference type="ChEBI" id="CHEBI:57540"/>
        <dbReference type="ChEBI" id="CHEBI:57945"/>
        <dbReference type="ChEBI" id="CHEBI:65315"/>
        <dbReference type="ChEBI" id="CHEBI:74443"/>
        <dbReference type="EC" id="1.3.1.88"/>
    </reaction>
    <physiologicalReaction direction="right-to-left" evidence="14">
        <dbReference type="Rhea" id="RHEA:53382"/>
    </physiologicalReaction>
</comment>
<dbReference type="VEuPathDB" id="MicrosporidiaDB:SLOPH_275"/>
<evidence type="ECO:0000256" key="5">
    <source>
        <dbReference type="ARBA" id="ARBA00022694"/>
    </source>
</evidence>
<evidence type="ECO:0000256" key="10">
    <source>
        <dbReference type="ARBA" id="ARBA00038890"/>
    </source>
</evidence>
<keyword evidence="3" id="KW-0288">FMN</keyword>
<sequence length="428" mass="49012">MSKKTFKIVAPMYDHSDYAWRILSARYGADMCFTEMIHSESLLREYNGKKNRNRNKKSVIINNKNTTDDLKDSDSNSLLVSNAHVVEFYKKFSTGVLDDRLVIQISGNNLDSMCTAGKILMNYNAKYIDINLGCPQNIAKRGNYGAHLALNDKKSKSEDGSKFTKISSLVKGLSSNGIPVSCKIRIFEDLEETLEYCKILEKSGCQMLTVHGRTVYQKGKDTGLADWNAIKKIKEVLKIPVIANGNILDYDDVIKCVDYTKCDGVMVAESHLQNPTLFCSGEFNTFVIFKEYLDICKDVKNSATIKEVRCHAYNIFKRIINKSRTMFFNKDFIFDGINNNCENIYHNETFNGNDIKTPKSLNNKNNKQIKMCDFLRERIGRCKNLNDFYKFNNDLENMIDQSLMKDEEKREIKILKATSRSGEKLNPI</sequence>
<comment type="catalytic activity">
    <reaction evidence="13">
        <text>a 5,6-dihydrouridine in mRNA + NAD(+) = a uridine in mRNA + NADH + H(+)</text>
        <dbReference type="Rhea" id="RHEA:69851"/>
        <dbReference type="Rhea" id="RHEA-COMP:14658"/>
        <dbReference type="Rhea" id="RHEA-COMP:17789"/>
        <dbReference type="ChEBI" id="CHEBI:15378"/>
        <dbReference type="ChEBI" id="CHEBI:57540"/>
        <dbReference type="ChEBI" id="CHEBI:57945"/>
        <dbReference type="ChEBI" id="CHEBI:65315"/>
        <dbReference type="ChEBI" id="CHEBI:74443"/>
    </reaction>
    <physiologicalReaction direction="right-to-left" evidence="13">
        <dbReference type="Rhea" id="RHEA:69853"/>
    </physiologicalReaction>
</comment>
<dbReference type="GO" id="GO:0050660">
    <property type="term" value="F:flavin adenine dinucleotide binding"/>
    <property type="evidence" value="ECO:0007669"/>
    <property type="project" value="InterPro"/>
</dbReference>
<dbReference type="GO" id="GO:0017150">
    <property type="term" value="F:tRNA dihydrouridine synthase activity"/>
    <property type="evidence" value="ECO:0007669"/>
    <property type="project" value="InterPro"/>
</dbReference>
<evidence type="ECO:0000256" key="7">
    <source>
        <dbReference type="ARBA" id="ARBA00023002"/>
    </source>
</evidence>
<gene>
    <name evidence="18" type="ORF">SLOPH_275</name>
</gene>
<dbReference type="Proteomes" id="UP000014978">
    <property type="component" value="Unassembled WGS sequence"/>
</dbReference>
<dbReference type="STRING" id="1358809.S7XG83"/>
<feature type="domain" description="DUS-like FMN-binding" evidence="17">
    <location>
        <begin position="98"/>
        <end position="340"/>
    </location>
</feature>
<evidence type="ECO:0000256" key="13">
    <source>
        <dbReference type="ARBA" id="ARBA00048342"/>
    </source>
</evidence>
<reference evidence="19" key="1">
    <citation type="journal article" date="2013" name="PLoS Genet.">
        <title>The genome of Spraguea lophii and the basis of host-microsporidian interactions.</title>
        <authorList>
            <person name="Campbell S.E."/>
            <person name="Williams T.A."/>
            <person name="Yousuf A."/>
            <person name="Soanes D.M."/>
            <person name="Paszkiewicz K.H."/>
            <person name="Williams B.A.P."/>
        </authorList>
    </citation>
    <scope>NUCLEOTIDE SEQUENCE [LARGE SCALE GENOMIC DNA]</scope>
    <source>
        <strain evidence="19">42_110</strain>
    </source>
</reference>
<keyword evidence="7" id="KW-0560">Oxidoreductase</keyword>
<evidence type="ECO:0000256" key="12">
    <source>
        <dbReference type="ARBA" id="ARBA00047652"/>
    </source>
</evidence>
<accession>S7XG83</accession>
<dbReference type="EMBL" id="ATCN01001067">
    <property type="protein sequence ID" value="EPR78054.1"/>
    <property type="molecule type" value="Genomic_DNA"/>
</dbReference>
<dbReference type="SUPFAM" id="SSF51395">
    <property type="entry name" value="FMN-linked oxidoreductases"/>
    <property type="match status" value="1"/>
</dbReference>
<organism evidence="18 19">
    <name type="scientific">Spraguea lophii (strain 42_110)</name>
    <name type="common">Microsporidian parasite</name>
    <dbReference type="NCBI Taxonomy" id="1358809"/>
    <lineage>
        <taxon>Eukaryota</taxon>
        <taxon>Fungi</taxon>
        <taxon>Fungi incertae sedis</taxon>
        <taxon>Microsporidia</taxon>
        <taxon>Spragueidae</taxon>
        <taxon>Spraguea</taxon>
    </lineage>
</organism>
<dbReference type="InterPro" id="IPR018517">
    <property type="entry name" value="tRNA_hU_synthase_CS"/>
</dbReference>
<keyword evidence="8" id="KW-0520">NAD</keyword>
<evidence type="ECO:0000256" key="4">
    <source>
        <dbReference type="ARBA" id="ARBA00022664"/>
    </source>
</evidence>
<proteinExistence type="inferred from homology"/>
<dbReference type="AlphaFoldDB" id="S7XG83"/>
<keyword evidence="5" id="KW-0819">tRNA processing</keyword>
<keyword evidence="6" id="KW-0521">NADP</keyword>
<name>S7XG83_SPRLO</name>
<dbReference type="CDD" id="cd02801">
    <property type="entry name" value="DUS_like_FMN"/>
    <property type="match status" value="1"/>
</dbReference>
<dbReference type="Pfam" id="PF01207">
    <property type="entry name" value="Dus"/>
    <property type="match status" value="2"/>
</dbReference>
<comment type="cofactor">
    <cofactor evidence="1">
        <name>FMN</name>
        <dbReference type="ChEBI" id="CHEBI:58210"/>
    </cofactor>
</comment>
<keyword evidence="2" id="KW-0285">Flavoprotein</keyword>
<comment type="caution">
    <text evidence="18">The sequence shown here is derived from an EMBL/GenBank/DDBJ whole genome shotgun (WGS) entry which is preliminary data.</text>
</comment>
<evidence type="ECO:0000256" key="9">
    <source>
        <dbReference type="ARBA" id="ARBA00038313"/>
    </source>
</evidence>
<evidence type="ECO:0000256" key="6">
    <source>
        <dbReference type="ARBA" id="ARBA00022857"/>
    </source>
</evidence>
<dbReference type="HOGENOM" id="CLU_013299_5_0_1"/>
<dbReference type="InterPro" id="IPR035587">
    <property type="entry name" value="DUS-like_FMN-bd"/>
</dbReference>